<dbReference type="InterPro" id="IPR028203">
    <property type="entry name" value="PSII_CF48-like_dom"/>
</dbReference>
<keyword evidence="2" id="KW-0604">Photosystem II</keyword>
<dbReference type="GO" id="GO:0009523">
    <property type="term" value="C:photosystem II"/>
    <property type="evidence" value="ECO:0007669"/>
    <property type="project" value="UniProtKB-KW"/>
</dbReference>
<sequence length="331" mass="36594">MKKRLLPLCFALFCPHLFAAEIAPGSAYMAPLASQSLLLDIATSVKGRLISVGERGHILLSDDGEQWRQVEVPTDSSLTAVFTLDNHAWAVGHDAVILYSQDAGQSWQLQHFDAEKQKPLMDVLFFDQQHGIAVGAYGLFYRTRDGGQSWQPEMHPELLDPADVEYLEELRAEDVSLYEQELSAILPHLNRLSPADGKLYLAGEAGLLAVSEDRGQSWVPMEVDYYGSFFDIEQTPSGRLLAAGLRGHLFEYQEDAGWQEIATGTKSSLNSIVVVDEQTTLVVGNNGYLIWLNDGVQTQQTEEEKAVVNAIPYDGRLLAVTETGIKVVSKK</sequence>
<dbReference type="GO" id="GO:0015979">
    <property type="term" value="P:photosynthesis"/>
    <property type="evidence" value="ECO:0007669"/>
    <property type="project" value="UniProtKB-KW"/>
</dbReference>
<dbReference type="PANTHER" id="PTHR47199">
    <property type="entry name" value="PHOTOSYSTEM II STABILITY/ASSEMBLY FACTOR HCF136, CHLOROPLASTIC"/>
    <property type="match status" value="1"/>
</dbReference>
<dbReference type="Pfam" id="PF14870">
    <property type="entry name" value="PSII_BNR"/>
    <property type="match status" value="1"/>
</dbReference>
<feature type="chain" id="PRO_5037827779" description="Photosynthesis system II assembly factor Ycf48/Hcf136-like domain-containing protein" evidence="3">
    <location>
        <begin position="20"/>
        <end position="331"/>
    </location>
</feature>
<dbReference type="Proteomes" id="UP000664654">
    <property type="component" value="Unassembled WGS sequence"/>
</dbReference>
<dbReference type="InterPro" id="IPR015943">
    <property type="entry name" value="WD40/YVTN_repeat-like_dom_sf"/>
</dbReference>
<proteinExistence type="predicted"/>
<keyword evidence="3" id="KW-0732">Signal</keyword>
<comment type="caution">
    <text evidence="5">The sequence shown here is derived from an EMBL/GenBank/DDBJ whole genome shotgun (WGS) entry which is preliminary data.</text>
</comment>
<evidence type="ECO:0000313" key="5">
    <source>
        <dbReference type="EMBL" id="MBN7824379.1"/>
    </source>
</evidence>
<dbReference type="PANTHER" id="PTHR47199:SF2">
    <property type="entry name" value="PHOTOSYSTEM II STABILITY_ASSEMBLY FACTOR HCF136, CHLOROPLASTIC"/>
    <property type="match status" value="1"/>
</dbReference>
<feature type="domain" description="Photosynthesis system II assembly factor Ycf48/Hcf136-like" evidence="4">
    <location>
        <begin position="64"/>
        <end position="117"/>
    </location>
</feature>
<dbReference type="Gene3D" id="2.130.10.10">
    <property type="entry name" value="YVTN repeat-like/Quinoprotein amine dehydrogenase"/>
    <property type="match status" value="1"/>
</dbReference>
<feature type="signal peptide" evidence="3">
    <location>
        <begin position="1"/>
        <end position="19"/>
    </location>
</feature>
<protein>
    <recommendedName>
        <fullName evidence="4">Photosynthesis system II assembly factor Ycf48/Hcf136-like domain-containing protein</fullName>
    </recommendedName>
</protein>
<reference evidence="5" key="1">
    <citation type="submission" date="2021-03" db="EMBL/GenBank/DDBJ databases">
        <title>novel species isolated from a fishpond in China.</title>
        <authorList>
            <person name="Lu H."/>
            <person name="Cai Z."/>
        </authorList>
    </citation>
    <scope>NUCLEOTIDE SEQUENCE</scope>
    <source>
        <strain evidence="5">JCM 30855</strain>
    </source>
</reference>
<evidence type="ECO:0000256" key="1">
    <source>
        <dbReference type="ARBA" id="ARBA00022531"/>
    </source>
</evidence>
<keyword evidence="1" id="KW-0602">Photosynthesis</keyword>
<name>A0A939DKT3_9ALTE</name>
<dbReference type="InterPro" id="IPR036278">
    <property type="entry name" value="Sialidase_sf"/>
</dbReference>
<evidence type="ECO:0000259" key="4">
    <source>
        <dbReference type="Pfam" id="PF14870"/>
    </source>
</evidence>
<evidence type="ECO:0000313" key="6">
    <source>
        <dbReference type="Proteomes" id="UP000664654"/>
    </source>
</evidence>
<dbReference type="RefSeq" id="WP_206572497.1">
    <property type="nucleotide sequence ID" value="NZ_JAFKCV010000002.1"/>
</dbReference>
<gene>
    <name evidence="5" type="ORF">J0A66_03970</name>
</gene>
<accession>A0A939DKT3</accession>
<evidence type="ECO:0000256" key="2">
    <source>
        <dbReference type="ARBA" id="ARBA00023276"/>
    </source>
</evidence>
<organism evidence="5 6">
    <name type="scientific">Bowmanella dokdonensis</name>
    <dbReference type="NCBI Taxonomy" id="751969"/>
    <lineage>
        <taxon>Bacteria</taxon>
        <taxon>Pseudomonadati</taxon>
        <taxon>Pseudomonadota</taxon>
        <taxon>Gammaproteobacteria</taxon>
        <taxon>Alteromonadales</taxon>
        <taxon>Alteromonadaceae</taxon>
        <taxon>Bowmanella</taxon>
    </lineage>
</organism>
<evidence type="ECO:0000256" key="3">
    <source>
        <dbReference type="SAM" id="SignalP"/>
    </source>
</evidence>
<dbReference type="AlphaFoldDB" id="A0A939DKT3"/>
<dbReference type="SUPFAM" id="SSF50939">
    <property type="entry name" value="Sialidases"/>
    <property type="match status" value="1"/>
</dbReference>
<keyword evidence="6" id="KW-1185">Reference proteome</keyword>
<dbReference type="CDD" id="cd15482">
    <property type="entry name" value="Sialidase_non-viral"/>
    <property type="match status" value="1"/>
</dbReference>
<dbReference type="EMBL" id="JAFKCV010000002">
    <property type="protein sequence ID" value="MBN7824379.1"/>
    <property type="molecule type" value="Genomic_DNA"/>
</dbReference>